<dbReference type="Pfam" id="PF07859">
    <property type="entry name" value="Abhydrolase_3"/>
    <property type="match status" value="1"/>
</dbReference>
<dbReference type="SUPFAM" id="SSF53474">
    <property type="entry name" value="alpha/beta-Hydrolases"/>
    <property type="match status" value="1"/>
</dbReference>
<dbReference type="Pfam" id="PF00891">
    <property type="entry name" value="Methyltransf_2"/>
    <property type="match status" value="1"/>
</dbReference>
<evidence type="ECO:0000256" key="3">
    <source>
        <dbReference type="ARBA" id="ARBA00022691"/>
    </source>
</evidence>
<dbReference type="PANTHER" id="PTHR43712:SF16">
    <property type="entry name" value="O-METHYLTRANSFERASE ELCB"/>
    <property type="match status" value="1"/>
</dbReference>
<name>A0A2C5ZC35_9HYPO</name>
<evidence type="ECO:0000259" key="5">
    <source>
        <dbReference type="Pfam" id="PF00891"/>
    </source>
</evidence>
<dbReference type="PROSITE" id="PS51683">
    <property type="entry name" value="SAM_OMT_II"/>
    <property type="match status" value="1"/>
</dbReference>
<dbReference type="InterPro" id="IPR036390">
    <property type="entry name" value="WH_DNA-bd_sf"/>
</dbReference>
<keyword evidence="3" id="KW-0949">S-adenosyl-L-methionine</keyword>
<dbReference type="OrthoDB" id="433474at2759"/>
<feature type="domain" description="O-methyltransferase C-terminal" evidence="5">
    <location>
        <begin position="652"/>
        <end position="853"/>
    </location>
</feature>
<evidence type="ECO:0000256" key="1">
    <source>
        <dbReference type="ARBA" id="ARBA00022603"/>
    </source>
</evidence>
<protein>
    <submittedName>
        <fullName evidence="7">Uncharacterized protein</fullName>
    </submittedName>
</protein>
<evidence type="ECO:0000256" key="4">
    <source>
        <dbReference type="SAM" id="MobiDB-lite"/>
    </source>
</evidence>
<dbReference type="PANTHER" id="PTHR43712">
    <property type="entry name" value="PUTATIVE (AFU_ORTHOLOGUE AFUA_4G14580)-RELATED"/>
    <property type="match status" value="1"/>
</dbReference>
<evidence type="ECO:0000313" key="7">
    <source>
        <dbReference type="EMBL" id="PHH78587.1"/>
    </source>
</evidence>
<dbReference type="Gene3D" id="3.40.50.1820">
    <property type="entry name" value="alpha/beta hydrolase"/>
    <property type="match status" value="1"/>
</dbReference>
<dbReference type="Gene3D" id="1.10.10.10">
    <property type="entry name" value="Winged helix-like DNA-binding domain superfamily/Winged helix DNA-binding domain"/>
    <property type="match status" value="1"/>
</dbReference>
<accession>A0A2C5ZC35</accession>
<dbReference type="InterPro" id="IPR029058">
    <property type="entry name" value="AB_hydrolase_fold"/>
</dbReference>
<evidence type="ECO:0000256" key="2">
    <source>
        <dbReference type="ARBA" id="ARBA00022679"/>
    </source>
</evidence>
<dbReference type="GO" id="GO:0032259">
    <property type="term" value="P:methylation"/>
    <property type="evidence" value="ECO:0007669"/>
    <property type="project" value="UniProtKB-KW"/>
</dbReference>
<evidence type="ECO:0000259" key="6">
    <source>
        <dbReference type="Pfam" id="PF07859"/>
    </source>
</evidence>
<gene>
    <name evidence="7" type="ORF">CDD80_6629</name>
</gene>
<sequence>MTLIAALDHRGWPSPAAFSGSSPHRAPRLPQRRGDDPSGFHMGESKPTVSSSTSVSVATGIASHVASGVVTPGLSPLAESPLAESESPPPPEYVNPLEASSRWYLSARASAVRYAASLGFSLSNRSDSTAPSPTRDLWLDSTLSRWSGRRKIKVDVWVPTRMSAGPRPAVIDLHGGGWILGQGTDDARWAGAVMEALDAVVFSVNYRLAPSYPFPTPIEDCVDAVLQIANRANELGIDPNNLFLSGFSAGATNALTSWLMIQDPSRWGYDLPSAPPTVAGLILFYPTLDITISRPEKRQMCARPELTLSPSLTDLIDASYVYPPIPRDQRTDPRLSPGLMSDELLQKLPPLHLCLCEYDMLLAEGFRFAQRLQYHHKHFSMRVVKGEAHGWDKPPPLVPKESVVIEYGEATRAVAGWLGRDCETDNHSTGSKGHRVMRLLKRPSYLSFRSRSQTLPSLWTAMTTISSKAEVEEAVQELVEAAKSYSEDAGPAGQAVRAEILAQTRKLTKVLLTPDMMPFYHGLNMSEIVNIHAFMKLRVLQAIPEQGSISLGKLSQATGVQESLLERMARSLVMSGFLEQTRREGGEYRHSKFSHAYRLDSMSQGHLFLVLYDFILEPFIHFDGYLQKRDQLQHAREPEDGHNSPYSFSKGQFGTDPWIIMSQDPERVRSFQMSMAVNKKAVPAVGAFDFDCLRNTAEEAAAGRVQLVDVGGGQGNVLGEIISAHPDALRPETCVLEDRPDVIEISKTNKALPEAAQRLAHDFFKEQPVKGAKAYFLRQIIHDYSDAMSVKILSHLAAAMAPDSRVLIFETVLPPQLGEANIPAVVIDHGVMAIGGKERTEQAFSAILNEAGLELVRVWRAPGNPTAGACVEGKLRGQSV</sequence>
<keyword evidence="2" id="KW-0808">Transferase</keyword>
<organism evidence="7 8">
    <name type="scientific">Ophiocordyceps camponoti-rufipedis</name>
    <dbReference type="NCBI Taxonomy" id="2004952"/>
    <lineage>
        <taxon>Eukaryota</taxon>
        <taxon>Fungi</taxon>
        <taxon>Dikarya</taxon>
        <taxon>Ascomycota</taxon>
        <taxon>Pezizomycotina</taxon>
        <taxon>Sordariomycetes</taxon>
        <taxon>Hypocreomycetidae</taxon>
        <taxon>Hypocreales</taxon>
        <taxon>Ophiocordycipitaceae</taxon>
        <taxon>Ophiocordyceps</taxon>
    </lineage>
</organism>
<dbReference type="InterPro" id="IPR013094">
    <property type="entry name" value="AB_hydrolase_3"/>
</dbReference>
<evidence type="ECO:0000313" key="8">
    <source>
        <dbReference type="Proteomes" id="UP000226431"/>
    </source>
</evidence>
<dbReference type="Proteomes" id="UP000226431">
    <property type="component" value="Unassembled WGS sequence"/>
</dbReference>
<dbReference type="InterPro" id="IPR001077">
    <property type="entry name" value="COMT_C"/>
</dbReference>
<dbReference type="InterPro" id="IPR036388">
    <property type="entry name" value="WH-like_DNA-bd_sf"/>
</dbReference>
<dbReference type="InterPro" id="IPR016461">
    <property type="entry name" value="COMT-like"/>
</dbReference>
<dbReference type="STRING" id="2004952.A0A2C5ZC35"/>
<proteinExistence type="predicted"/>
<dbReference type="AlphaFoldDB" id="A0A2C5ZC35"/>
<comment type="caution">
    <text evidence="7">The sequence shown here is derived from an EMBL/GenBank/DDBJ whole genome shotgun (WGS) entry which is preliminary data.</text>
</comment>
<reference evidence="7 8" key="1">
    <citation type="submission" date="2017-06" db="EMBL/GenBank/DDBJ databases">
        <title>Ant-infecting Ophiocordyceps genomes reveal a high diversity of potential behavioral manipulation genes and a possible major role for enterotoxins.</title>
        <authorList>
            <person name="De Bekker C."/>
            <person name="Evans H.C."/>
            <person name="Brachmann A."/>
            <person name="Hughes D.P."/>
        </authorList>
    </citation>
    <scope>NUCLEOTIDE SEQUENCE [LARGE SCALE GENOMIC DNA]</scope>
    <source>
        <strain evidence="7 8">Map16</strain>
    </source>
</reference>
<dbReference type="GO" id="GO:0008171">
    <property type="term" value="F:O-methyltransferase activity"/>
    <property type="evidence" value="ECO:0007669"/>
    <property type="project" value="InterPro"/>
</dbReference>
<dbReference type="GO" id="GO:0016787">
    <property type="term" value="F:hydrolase activity"/>
    <property type="evidence" value="ECO:0007669"/>
    <property type="project" value="InterPro"/>
</dbReference>
<keyword evidence="8" id="KW-1185">Reference proteome</keyword>
<dbReference type="SUPFAM" id="SSF53335">
    <property type="entry name" value="S-adenosyl-L-methionine-dependent methyltransferases"/>
    <property type="match status" value="1"/>
</dbReference>
<dbReference type="EMBL" id="NJES01000074">
    <property type="protein sequence ID" value="PHH78587.1"/>
    <property type="molecule type" value="Genomic_DNA"/>
</dbReference>
<feature type="region of interest" description="Disordered" evidence="4">
    <location>
        <begin position="11"/>
        <end position="53"/>
    </location>
</feature>
<dbReference type="InterPro" id="IPR029063">
    <property type="entry name" value="SAM-dependent_MTases_sf"/>
</dbReference>
<dbReference type="SUPFAM" id="SSF46785">
    <property type="entry name" value="Winged helix' DNA-binding domain"/>
    <property type="match status" value="1"/>
</dbReference>
<keyword evidence="1" id="KW-0489">Methyltransferase</keyword>
<feature type="domain" description="Alpha/beta hydrolase fold-3" evidence="6">
    <location>
        <begin position="170"/>
        <end position="391"/>
    </location>
</feature>
<dbReference type="Gene3D" id="3.40.50.150">
    <property type="entry name" value="Vaccinia Virus protein VP39"/>
    <property type="match status" value="1"/>
</dbReference>